<comment type="caution">
    <text evidence="2">The sequence shown here is derived from an EMBL/GenBank/DDBJ whole genome shotgun (WGS) entry which is preliminary data.</text>
</comment>
<proteinExistence type="predicted"/>
<dbReference type="Pfam" id="PF22936">
    <property type="entry name" value="Pol_BBD"/>
    <property type="match status" value="1"/>
</dbReference>
<organism evidence="2 3">
    <name type="scientific">Solanum commersonii</name>
    <name type="common">Commerson's wild potato</name>
    <name type="synonym">Commerson's nightshade</name>
    <dbReference type="NCBI Taxonomy" id="4109"/>
    <lineage>
        <taxon>Eukaryota</taxon>
        <taxon>Viridiplantae</taxon>
        <taxon>Streptophyta</taxon>
        <taxon>Embryophyta</taxon>
        <taxon>Tracheophyta</taxon>
        <taxon>Spermatophyta</taxon>
        <taxon>Magnoliopsida</taxon>
        <taxon>eudicotyledons</taxon>
        <taxon>Gunneridae</taxon>
        <taxon>Pentapetalae</taxon>
        <taxon>asterids</taxon>
        <taxon>lamiids</taxon>
        <taxon>Solanales</taxon>
        <taxon>Solanaceae</taxon>
        <taxon>Solanoideae</taxon>
        <taxon>Solaneae</taxon>
        <taxon>Solanum</taxon>
    </lineage>
</organism>
<evidence type="ECO:0000259" key="1">
    <source>
        <dbReference type="Pfam" id="PF22936"/>
    </source>
</evidence>
<evidence type="ECO:0000313" key="2">
    <source>
        <dbReference type="EMBL" id="KAG5581352.1"/>
    </source>
</evidence>
<accession>A0A9J5X2P6</accession>
<dbReference type="AlphaFoldDB" id="A0A9J5X2P6"/>
<protein>
    <recommendedName>
        <fullName evidence="1">Retrovirus-related Pol polyprotein from transposon TNT 1-94-like beta-barrel domain-containing protein</fullName>
    </recommendedName>
</protein>
<dbReference type="OrthoDB" id="1305494at2759"/>
<dbReference type="InterPro" id="IPR054722">
    <property type="entry name" value="PolX-like_BBD"/>
</dbReference>
<sequence length="223" mass="25470">MGHMEKDCWFKKHPVESNAATSNPNENSEDVWDAEAFFAIEKEDLALTTTISKSIDYENDWIVDSGCENHMAGDKQKLQNPSVYKGSRVVVTANDSRLPIAHIGKTIVSLQHGTNHMSLQNVYHVPSMKKKLAFGVTINMCGNYVLFGPDDVRIYQDLKNLENPIMKRRRLESMYVMSVESAYVEKTKNNETADLWHMRLAHLDIDIGSRYYSPDEASHDRED</sequence>
<dbReference type="Proteomes" id="UP000824120">
    <property type="component" value="Chromosome 10"/>
</dbReference>
<feature type="domain" description="Retrovirus-related Pol polyprotein from transposon TNT 1-94-like beta-barrel" evidence="1">
    <location>
        <begin position="61"/>
        <end position="133"/>
    </location>
</feature>
<keyword evidence="3" id="KW-1185">Reference proteome</keyword>
<dbReference type="EMBL" id="JACXVP010000010">
    <property type="protein sequence ID" value="KAG5581352.1"/>
    <property type="molecule type" value="Genomic_DNA"/>
</dbReference>
<gene>
    <name evidence="2" type="ORF">H5410_051979</name>
</gene>
<reference evidence="2 3" key="1">
    <citation type="submission" date="2020-09" db="EMBL/GenBank/DDBJ databases">
        <title>De no assembly of potato wild relative species, Solanum commersonii.</title>
        <authorList>
            <person name="Cho K."/>
        </authorList>
    </citation>
    <scope>NUCLEOTIDE SEQUENCE [LARGE SCALE GENOMIC DNA]</scope>
    <source>
        <strain evidence="2">LZ3.2</strain>
        <tissue evidence="2">Leaf</tissue>
    </source>
</reference>
<name>A0A9J5X2P6_SOLCO</name>
<evidence type="ECO:0000313" key="3">
    <source>
        <dbReference type="Proteomes" id="UP000824120"/>
    </source>
</evidence>